<organism evidence="3">
    <name type="scientific">Fagus sylvatica</name>
    <name type="common">Beechnut</name>
    <dbReference type="NCBI Taxonomy" id="28930"/>
    <lineage>
        <taxon>Eukaryota</taxon>
        <taxon>Viridiplantae</taxon>
        <taxon>Streptophyta</taxon>
        <taxon>Embryophyta</taxon>
        <taxon>Tracheophyta</taxon>
        <taxon>Spermatophyta</taxon>
        <taxon>Magnoliopsida</taxon>
        <taxon>eudicotyledons</taxon>
        <taxon>Gunneridae</taxon>
        <taxon>Pentapetalae</taxon>
        <taxon>rosids</taxon>
        <taxon>fabids</taxon>
        <taxon>Fagales</taxon>
        <taxon>Fagaceae</taxon>
        <taxon>Fagus</taxon>
    </lineage>
</organism>
<protein>
    <submittedName>
        <fullName evidence="3">Uncharacterized protein</fullName>
    </submittedName>
</protein>
<proteinExistence type="predicted"/>
<dbReference type="EMBL" id="OIVN01001657">
    <property type="protein sequence ID" value="SPC96316.1"/>
    <property type="molecule type" value="Genomic_DNA"/>
</dbReference>
<evidence type="ECO:0000313" key="3">
    <source>
        <dbReference type="EMBL" id="SPD17855.1"/>
    </source>
</evidence>
<sequence length="102" mass="11392">MAMNKMAKAQAEMKTKLNLSGKVVESTQSSPSEDQVSIKKERYFNKQKRGTVIPAKRKLVKRMMYECVVQPVDHAVHPGPPSSPSAPQSNKPDCCFQMCKPI</sequence>
<dbReference type="EMBL" id="OIVN01004519">
    <property type="protein sequence ID" value="SPD17855.1"/>
    <property type="molecule type" value="Genomic_DNA"/>
</dbReference>
<gene>
    <name evidence="2" type="ORF">FSB_LOCUS24198</name>
    <name evidence="3" type="ORF">FSB_LOCUS45737</name>
</gene>
<name>A0A2N9I0J3_FAGSY</name>
<evidence type="ECO:0000313" key="2">
    <source>
        <dbReference type="EMBL" id="SPC96316.1"/>
    </source>
</evidence>
<dbReference type="AlphaFoldDB" id="A0A2N9I0J3"/>
<accession>A0A2N9I0J3</accession>
<feature type="compositionally biased region" description="Polar residues" evidence="1">
    <location>
        <begin position="25"/>
        <end position="35"/>
    </location>
</feature>
<evidence type="ECO:0000256" key="1">
    <source>
        <dbReference type="SAM" id="MobiDB-lite"/>
    </source>
</evidence>
<feature type="region of interest" description="Disordered" evidence="1">
    <location>
        <begin position="1"/>
        <end position="37"/>
    </location>
</feature>
<reference evidence="3" key="1">
    <citation type="submission" date="2018-02" db="EMBL/GenBank/DDBJ databases">
        <authorList>
            <person name="Cohen D.B."/>
            <person name="Kent A.D."/>
        </authorList>
    </citation>
    <scope>NUCLEOTIDE SEQUENCE</scope>
</reference>